<feature type="domain" description="FAR1" evidence="1">
    <location>
        <begin position="13"/>
        <end position="81"/>
    </location>
</feature>
<dbReference type="GeneID" id="113704559"/>
<dbReference type="PANTHER" id="PTHR47718:SF2">
    <property type="entry name" value="PROTEIN FAR1-RELATED SEQUENCE 5-LIKE"/>
    <property type="match status" value="1"/>
</dbReference>
<accession>A0A6P6TV92</accession>
<proteinExistence type="predicted"/>
<dbReference type="Pfam" id="PF03101">
    <property type="entry name" value="FAR1"/>
    <property type="match status" value="1"/>
</dbReference>
<dbReference type="AlphaFoldDB" id="A0A6P6TV92"/>
<evidence type="ECO:0000259" key="2">
    <source>
        <dbReference type="Pfam" id="PF10551"/>
    </source>
</evidence>
<dbReference type="OrthoDB" id="814646at2759"/>
<feature type="domain" description="MULE transposase" evidence="2">
    <location>
        <begin position="134"/>
        <end position="225"/>
    </location>
</feature>
<sequence length="698" mass="81226">MPLKWDLVYYLNKDKDGVTMFRRYSCYKEGVKRKYEGDVMPKRTRSPTKTGCGAKMIIVLLRGTMKYRVHDLVLEHNHELHITQCSHMIPSQRKSHELMGKEAGGLGNVGYTREDLKRYLRTRRERSLKYGEAVTFDTTYKTNKEYRPFGVFVGFNQHRQFVIFGAALMYDETIDSFKWVFGTFLEVMYEKRPSTILTDQDHAMAAVLSVVMPETFHDLCTFHIRCNFMKHLDNHYKENSDLPYMFGACMYDIEEVKQFNKLWEAMVKKHNLENNEWLSGLYRIRDKWARCMMKERWTAGMRSTQLSESLNAAIKNYLKLDHDLVQFFRHFNLVVDDKRHNELIAEYEMRQKLPMVGLRQTLMLVHAAETYSPTVFVAFQNEYGESTSMVILRQQDPRMFVEFAVMRYDGGPERIVVFNRTDLSVRSSCKKYENEEILCGHALKVFDTVGIKTIPPEYVKRRWTKRPRAGDCFDRRGREIVVDPKVIISTRYRELAPTMIKVATRAAMSEDTSKVVITVISNLAKRVELLLSESEEQPSQNHKNLNVEERDKIEIVNEMGEAIVARGIKKRGCEKRSRVMRSWVDKFDRVKRKSKLSRTTETTVSESKPTSIEFDEHIFMGCRSSTDSAHSRSQSVNGPPNAVAPEIEESEMEERAAISTHCDIDGYNVFSPSPQERNNTQGLRLTVDVATPQMQVDE</sequence>
<evidence type="ECO:0000313" key="3">
    <source>
        <dbReference type="Proteomes" id="UP001652660"/>
    </source>
</evidence>
<dbReference type="RefSeq" id="XP_027082253.1">
    <property type="nucleotide sequence ID" value="XM_027226452.1"/>
</dbReference>
<name>A0A6P6TV92_COFAR</name>
<keyword evidence="3" id="KW-1185">Reference proteome</keyword>
<dbReference type="Pfam" id="PF10551">
    <property type="entry name" value="MULE"/>
    <property type="match status" value="1"/>
</dbReference>
<reference evidence="3" key="1">
    <citation type="journal article" date="2025" name="Foods">
        <title>Unveiling the Microbial Signatures of Arabica Coffee Cherries: Insights into Ripeness Specific Diversity, Functional Traits, and Implications for Quality and Safety.</title>
        <authorList>
            <consortium name="RefSeq"/>
            <person name="Tenea G.N."/>
            <person name="Cifuentes V."/>
            <person name="Reyes P."/>
            <person name="Cevallos-Vallejos M."/>
        </authorList>
    </citation>
    <scope>NUCLEOTIDE SEQUENCE [LARGE SCALE GENOMIC DNA]</scope>
</reference>
<dbReference type="InterPro" id="IPR004330">
    <property type="entry name" value="FAR1_DNA_bnd_dom"/>
</dbReference>
<dbReference type="InterPro" id="IPR018289">
    <property type="entry name" value="MULE_transposase_dom"/>
</dbReference>
<evidence type="ECO:0000313" key="4">
    <source>
        <dbReference type="RefSeq" id="XP_027082253.1"/>
    </source>
</evidence>
<protein>
    <submittedName>
        <fullName evidence="4">Protein FAR1-RELATED SEQUENCE 5-like</fullName>
    </submittedName>
</protein>
<evidence type="ECO:0000259" key="1">
    <source>
        <dbReference type="Pfam" id="PF03101"/>
    </source>
</evidence>
<gene>
    <name evidence="4" type="primary">LOC113704559</name>
</gene>
<organism evidence="3 4">
    <name type="scientific">Coffea arabica</name>
    <name type="common">Arabian coffee</name>
    <dbReference type="NCBI Taxonomy" id="13443"/>
    <lineage>
        <taxon>Eukaryota</taxon>
        <taxon>Viridiplantae</taxon>
        <taxon>Streptophyta</taxon>
        <taxon>Embryophyta</taxon>
        <taxon>Tracheophyta</taxon>
        <taxon>Spermatophyta</taxon>
        <taxon>Magnoliopsida</taxon>
        <taxon>eudicotyledons</taxon>
        <taxon>Gunneridae</taxon>
        <taxon>Pentapetalae</taxon>
        <taxon>asterids</taxon>
        <taxon>lamiids</taxon>
        <taxon>Gentianales</taxon>
        <taxon>Rubiaceae</taxon>
        <taxon>Ixoroideae</taxon>
        <taxon>Gardenieae complex</taxon>
        <taxon>Bertiereae - Coffeeae clade</taxon>
        <taxon>Coffeeae</taxon>
        <taxon>Coffea</taxon>
    </lineage>
</organism>
<dbReference type="PANTHER" id="PTHR47718">
    <property type="entry name" value="OS01G0519700 PROTEIN"/>
    <property type="match status" value="1"/>
</dbReference>
<reference evidence="4" key="2">
    <citation type="submission" date="2025-08" db="UniProtKB">
        <authorList>
            <consortium name="RefSeq"/>
        </authorList>
    </citation>
    <scope>IDENTIFICATION</scope>
    <source>
        <tissue evidence="4">Leaves</tissue>
    </source>
</reference>
<dbReference type="Proteomes" id="UP001652660">
    <property type="component" value="Chromosome 3c"/>
</dbReference>